<dbReference type="NCBIfam" id="TIGR00277">
    <property type="entry name" value="HDIG"/>
    <property type="match status" value="1"/>
</dbReference>
<dbReference type="Gene3D" id="3.40.50.2300">
    <property type="match status" value="1"/>
</dbReference>
<dbReference type="GO" id="GO:0016740">
    <property type="term" value="F:transferase activity"/>
    <property type="evidence" value="ECO:0007669"/>
    <property type="project" value="UniProtKB-KW"/>
</dbReference>
<reference evidence="2 3" key="1">
    <citation type="submission" date="2019-06" db="EMBL/GenBank/DDBJ databases">
        <title>Genomic Encyclopedia of Type Strains, Phase IV (KMG-V): Genome sequencing to study the core and pangenomes of soil and plant-associated prokaryotes.</title>
        <authorList>
            <person name="Whitman W."/>
        </authorList>
    </citation>
    <scope>NUCLEOTIDE SEQUENCE [LARGE SCALE GENOMIC DNA]</scope>
    <source>
        <strain evidence="2 3">BR 10355</strain>
    </source>
</reference>
<dbReference type="GO" id="GO:0008081">
    <property type="term" value="F:phosphoric diester hydrolase activity"/>
    <property type="evidence" value="ECO:0007669"/>
    <property type="project" value="UniProtKB-ARBA"/>
</dbReference>
<dbReference type="AlphaFoldDB" id="A0A560KWW2"/>
<dbReference type="PANTHER" id="PTHR43155:SF2">
    <property type="entry name" value="CYCLIC DI-GMP PHOSPHODIESTERASE PA4108"/>
    <property type="match status" value="1"/>
</dbReference>
<dbReference type="InterPro" id="IPR037522">
    <property type="entry name" value="HD_GYP_dom"/>
</dbReference>
<evidence type="ECO:0000313" key="2">
    <source>
        <dbReference type="EMBL" id="TWB87726.1"/>
    </source>
</evidence>
<dbReference type="EMBL" id="VITY01000020">
    <property type="protein sequence ID" value="TWB87726.1"/>
    <property type="molecule type" value="Genomic_DNA"/>
</dbReference>
<organism evidence="2 3">
    <name type="scientific">Bradyrhizobium macuxiense</name>
    <dbReference type="NCBI Taxonomy" id="1755647"/>
    <lineage>
        <taxon>Bacteria</taxon>
        <taxon>Pseudomonadati</taxon>
        <taxon>Pseudomonadota</taxon>
        <taxon>Alphaproteobacteria</taxon>
        <taxon>Hyphomicrobiales</taxon>
        <taxon>Nitrobacteraceae</taxon>
        <taxon>Bradyrhizobium</taxon>
    </lineage>
</organism>
<evidence type="ECO:0000259" key="1">
    <source>
        <dbReference type="PROSITE" id="PS51832"/>
    </source>
</evidence>
<protein>
    <submittedName>
        <fullName evidence="2">Putative nucleotidyltransferase with HDIG domain</fullName>
    </submittedName>
</protein>
<gene>
    <name evidence="2" type="ORF">FBZ93_12024</name>
</gene>
<dbReference type="OrthoDB" id="9802066at2"/>
<dbReference type="SUPFAM" id="SSF52172">
    <property type="entry name" value="CheY-like"/>
    <property type="match status" value="1"/>
</dbReference>
<keyword evidence="3" id="KW-1185">Reference proteome</keyword>
<proteinExistence type="predicted"/>
<dbReference type="CDD" id="cd00077">
    <property type="entry name" value="HDc"/>
    <property type="match status" value="1"/>
</dbReference>
<sequence>MSVHVVADSPAKLRAISGMLMHEYDVTAEMLGVGAAFSAAMEAVVVSVDLRVLENIATLKARLASLLSAPKRVFVVEQSTRLARAQAYALGATQVLVSPVQPAQLLEKLANKCALPTGATEIPSFGEEVAAEGAACFSAMFQAVMRGSPIDVAKTRRAGNKITDYISEHGLTDWLAIVRLHHEGTYQHCLLVTGVAVDFGLSLGMARRDIDRLHSAAMFHDIGKATIPLAVLDKPGKLDDRERSLIETHPMAGYRMLLGTADIPKEILHAVKHHHEYLDGSGYPDGLSAENISDIVRILTISDIFAALIEQRPYRPTMSRDAAYEILFDMKGKLESPLVDAFRRVAFSR</sequence>
<dbReference type="RefSeq" id="WP_146992247.1">
    <property type="nucleotide sequence ID" value="NZ_VITY01000020.1"/>
</dbReference>
<dbReference type="Proteomes" id="UP000321304">
    <property type="component" value="Unassembled WGS sequence"/>
</dbReference>
<accession>A0A560KWW2</accession>
<comment type="caution">
    <text evidence="2">The sequence shown here is derived from an EMBL/GenBank/DDBJ whole genome shotgun (WGS) entry which is preliminary data.</text>
</comment>
<feature type="domain" description="HD-GYP" evidence="1">
    <location>
        <begin position="163"/>
        <end position="349"/>
    </location>
</feature>
<evidence type="ECO:0000313" key="3">
    <source>
        <dbReference type="Proteomes" id="UP000321304"/>
    </source>
</evidence>
<dbReference type="Pfam" id="PF13487">
    <property type="entry name" value="HD_5"/>
    <property type="match status" value="1"/>
</dbReference>
<dbReference type="SMART" id="SM00471">
    <property type="entry name" value="HDc"/>
    <property type="match status" value="1"/>
</dbReference>
<dbReference type="PROSITE" id="PS51832">
    <property type="entry name" value="HD_GYP"/>
    <property type="match status" value="1"/>
</dbReference>
<keyword evidence="2" id="KW-0808">Transferase</keyword>
<dbReference type="InterPro" id="IPR011006">
    <property type="entry name" value="CheY-like_superfamily"/>
</dbReference>
<dbReference type="InterPro" id="IPR003607">
    <property type="entry name" value="HD/PDEase_dom"/>
</dbReference>
<dbReference type="SUPFAM" id="SSF109604">
    <property type="entry name" value="HD-domain/PDEase-like"/>
    <property type="match status" value="1"/>
</dbReference>
<dbReference type="InterPro" id="IPR006675">
    <property type="entry name" value="HDIG_dom"/>
</dbReference>
<dbReference type="Gene3D" id="1.10.3210.10">
    <property type="entry name" value="Hypothetical protein af1432"/>
    <property type="match status" value="1"/>
</dbReference>
<name>A0A560KWW2_9BRAD</name>
<dbReference type="PANTHER" id="PTHR43155">
    <property type="entry name" value="CYCLIC DI-GMP PHOSPHODIESTERASE PA4108-RELATED"/>
    <property type="match status" value="1"/>
</dbReference>